<dbReference type="SUPFAM" id="SSF51445">
    <property type="entry name" value="(Trans)glycosidases"/>
    <property type="match status" value="1"/>
</dbReference>
<dbReference type="EMBL" id="JADFTS010000002">
    <property type="protein sequence ID" value="KAF9621385.1"/>
    <property type="molecule type" value="Genomic_DNA"/>
</dbReference>
<evidence type="ECO:0000313" key="4">
    <source>
        <dbReference type="Proteomes" id="UP000631114"/>
    </source>
</evidence>
<keyword evidence="1" id="KW-0378">Hydrolase</keyword>
<dbReference type="AlphaFoldDB" id="A0A835M6U1"/>
<organism evidence="3 4">
    <name type="scientific">Coptis chinensis</name>
    <dbReference type="NCBI Taxonomy" id="261450"/>
    <lineage>
        <taxon>Eukaryota</taxon>
        <taxon>Viridiplantae</taxon>
        <taxon>Streptophyta</taxon>
        <taxon>Embryophyta</taxon>
        <taxon>Tracheophyta</taxon>
        <taxon>Spermatophyta</taxon>
        <taxon>Magnoliopsida</taxon>
        <taxon>Ranunculales</taxon>
        <taxon>Ranunculaceae</taxon>
        <taxon>Coptidoideae</taxon>
        <taxon>Coptis</taxon>
    </lineage>
</organism>
<sequence>MPIKVNAPGSFTSVAARSSSYSDPIVSRVQVVQQVIGFAKHLQLVLQGPFLECHLGAKSEQQSKLAARKEVLLGATLLRPLMMLGKLPHTYGTTSCVQFFSNLPCKYASVSITNLEDAWKQWTTSITGAQIFLGLPAAPRAASSGFIPINDLTSEVLPAIKGSSKYGGVAGDLFSEVLQPHTEILRLELT</sequence>
<accession>A0A835M6U1</accession>
<keyword evidence="4" id="KW-1185">Reference proteome</keyword>
<dbReference type="InterPro" id="IPR050542">
    <property type="entry name" value="Glycosyl_Hydrlase18_Chitinase"/>
</dbReference>
<proteinExistence type="predicted"/>
<dbReference type="OrthoDB" id="6020543at2759"/>
<dbReference type="InterPro" id="IPR017853">
    <property type="entry name" value="GH"/>
</dbReference>
<gene>
    <name evidence="3" type="ORF">IFM89_020584</name>
</gene>
<keyword evidence="2" id="KW-0326">Glycosidase</keyword>
<reference evidence="3 4" key="1">
    <citation type="submission" date="2020-10" db="EMBL/GenBank/DDBJ databases">
        <title>The Coptis chinensis genome and diversification of protoberbering-type alkaloids.</title>
        <authorList>
            <person name="Wang B."/>
            <person name="Shu S."/>
            <person name="Song C."/>
            <person name="Liu Y."/>
        </authorList>
    </citation>
    <scope>NUCLEOTIDE SEQUENCE [LARGE SCALE GENOMIC DNA]</scope>
    <source>
        <strain evidence="3">HL-2020</strain>
        <tissue evidence="3">Leaf</tissue>
    </source>
</reference>
<evidence type="ECO:0000256" key="2">
    <source>
        <dbReference type="ARBA" id="ARBA00023295"/>
    </source>
</evidence>
<dbReference type="GO" id="GO:0005576">
    <property type="term" value="C:extracellular region"/>
    <property type="evidence" value="ECO:0007669"/>
    <property type="project" value="TreeGrafter"/>
</dbReference>
<comment type="caution">
    <text evidence="3">The sequence shown here is derived from an EMBL/GenBank/DDBJ whole genome shotgun (WGS) entry which is preliminary data.</text>
</comment>
<protein>
    <submittedName>
        <fullName evidence="3">Uncharacterized protein</fullName>
    </submittedName>
</protein>
<name>A0A835M6U1_9MAGN</name>
<dbReference type="Gene3D" id="3.20.20.80">
    <property type="entry name" value="Glycosidases"/>
    <property type="match status" value="1"/>
</dbReference>
<dbReference type="PANTHER" id="PTHR45708">
    <property type="entry name" value="ENDOCHITINASE"/>
    <property type="match status" value="1"/>
</dbReference>
<evidence type="ECO:0000256" key="1">
    <source>
        <dbReference type="ARBA" id="ARBA00022801"/>
    </source>
</evidence>
<evidence type="ECO:0000313" key="3">
    <source>
        <dbReference type="EMBL" id="KAF9621385.1"/>
    </source>
</evidence>
<dbReference type="GO" id="GO:0004568">
    <property type="term" value="F:chitinase activity"/>
    <property type="evidence" value="ECO:0007669"/>
    <property type="project" value="TreeGrafter"/>
</dbReference>
<dbReference type="Proteomes" id="UP000631114">
    <property type="component" value="Unassembled WGS sequence"/>
</dbReference>
<dbReference type="PANTHER" id="PTHR45708:SF49">
    <property type="entry name" value="ENDOCHITINASE"/>
    <property type="match status" value="1"/>
</dbReference>